<dbReference type="GO" id="GO:0004568">
    <property type="term" value="F:chitinase activity"/>
    <property type="evidence" value="ECO:0007669"/>
    <property type="project" value="TreeGrafter"/>
</dbReference>
<dbReference type="SUPFAM" id="SSF51445">
    <property type="entry name" value="(Trans)glycosidases"/>
    <property type="match status" value="1"/>
</dbReference>
<dbReference type="OrthoDB" id="6020543at2759"/>
<dbReference type="GO" id="GO:0005576">
    <property type="term" value="C:extracellular region"/>
    <property type="evidence" value="ECO:0007669"/>
    <property type="project" value="TreeGrafter"/>
</dbReference>
<reference evidence="4 5" key="1">
    <citation type="submission" date="2019-02" db="EMBL/GenBank/DDBJ databases">
        <title>Genome sequencing of the rare red list fungi Dentipellis fragilis.</title>
        <authorList>
            <person name="Buettner E."/>
            <person name="Kellner H."/>
        </authorList>
    </citation>
    <scope>NUCLEOTIDE SEQUENCE [LARGE SCALE GENOMIC DNA]</scope>
    <source>
        <strain evidence="4 5">DSM 105465</strain>
    </source>
</reference>
<evidence type="ECO:0000256" key="1">
    <source>
        <dbReference type="ARBA" id="ARBA00022801"/>
    </source>
</evidence>
<sequence length="355" mass="39297">MDMLDTVSLPIEQFFKANLPPLPTGLTEVLERSLNLSKLSAVVLTEDKDESLRLICRCINETFAHLGLSGYVLKSTSNYPERGTGTAPPDLCMYRTCDEAAYSLAKPEENANRADFRARTAWAHIVSFLQVEIDYPMDASEDESLQSFERDSPQPSWDSYAAELLCRQHRSCTKCSSIRRGVCPVLCVLFVSANHGGVLTSLWCQDNNYCGLDQPDDYNFDTWDNWARTQSSNKNIKVFIGAAASSNAAGQGYVGISTLENYATDAQDQYKSFGGVMLWDASEAYTNNRYDKAIKNAMTSHAATLAAKKGGSSKSTPPPVDDASQSDPKAIMWAEEEAGIKPEEKPHVKSRFFRD</sequence>
<accession>A0A4Y9YGF7</accession>
<proteinExistence type="predicted"/>
<evidence type="ECO:0000313" key="5">
    <source>
        <dbReference type="Proteomes" id="UP000298327"/>
    </source>
</evidence>
<dbReference type="AlphaFoldDB" id="A0A4Y9YGF7"/>
<evidence type="ECO:0000256" key="2">
    <source>
        <dbReference type="ARBA" id="ARBA00023295"/>
    </source>
</evidence>
<dbReference type="PANTHER" id="PTHR45708">
    <property type="entry name" value="ENDOCHITINASE"/>
    <property type="match status" value="1"/>
</dbReference>
<evidence type="ECO:0000256" key="3">
    <source>
        <dbReference type="SAM" id="MobiDB-lite"/>
    </source>
</evidence>
<feature type="region of interest" description="Disordered" evidence="3">
    <location>
        <begin position="305"/>
        <end position="331"/>
    </location>
</feature>
<protein>
    <recommendedName>
        <fullName evidence="6">Chitinase</fullName>
    </recommendedName>
</protein>
<gene>
    <name evidence="4" type="ORF">EVG20_g7190</name>
</gene>
<dbReference type="EMBL" id="SEOQ01000528">
    <property type="protein sequence ID" value="TFY61090.1"/>
    <property type="molecule type" value="Genomic_DNA"/>
</dbReference>
<name>A0A4Y9YGF7_9AGAM</name>
<dbReference type="InterPro" id="IPR017853">
    <property type="entry name" value="GH"/>
</dbReference>
<comment type="caution">
    <text evidence="4">The sequence shown here is derived from an EMBL/GenBank/DDBJ whole genome shotgun (WGS) entry which is preliminary data.</text>
</comment>
<keyword evidence="2" id="KW-0326">Glycosidase</keyword>
<dbReference type="PANTHER" id="PTHR45708:SF49">
    <property type="entry name" value="ENDOCHITINASE"/>
    <property type="match status" value="1"/>
</dbReference>
<dbReference type="InterPro" id="IPR050542">
    <property type="entry name" value="Glycosyl_Hydrlase18_Chitinase"/>
</dbReference>
<organism evidence="4 5">
    <name type="scientific">Dentipellis fragilis</name>
    <dbReference type="NCBI Taxonomy" id="205917"/>
    <lineage>
        <taxon>Eukaryota</taxon>
        <taxon>Fungi</taxon>
        <taxon>Dikarya</taxon>
        <taxon>Basidiomycota</taxon>
        <taxon>Agaricomycotina</taxon>
        <taxon>Agaricomycetes</taxon>
        <taxon>Russulales</taxon>
        <taxon>Hericiaceae</taxon>
        <taxon>Dentipellis</taxon>
    </lineage>
</organism>
<evidence type="ECO:0000313" key="4">
    <source>
        <dbReference type="EMBL" id="TFY61090.1"/>
    </source>
</evidence>
<dbReference type="Gene3D" id="3.20.20.80">
    <property type="entry name" value="Glycosidases"/>
    <property type="match status" value="1"/>
</dbReference>
<keyword evidence="1" id="KW-0378">Hydrolase</keyword>
<keyword evidence="5" id="KW-1185">Reference proteome</keyword>
<dbReference type="Proteomes" id="UP000298327">
    <property type="component" value="Unassembled WGS sequence"/>
</dbReference>
<evidence type="ECO:0008006" key="6">
    <source>
        <dbReference type="Google" id="ProtNLM"/>
    </source>
</evidence>